<dbReference type="Proteomes" id="UP000606490">
    <property type="component" value="Unassembled WGS sequence"/>
</dbReference>
<evidence type="ECO:0000313" key="1">
    <source>
        <dbReference type="EMBL" id="MBL6455339.1"/>
    </source>
</evidence>
<dbReference type="InterPro" id="IPR007420">
    <property type="entry name" value="DUF465"/>
</dbReference>
<dbReference type="RefSeq" id="WP_202825091.1">
    <property type="nucleotide sequence ID" value="NZ_JAEUXJ010000003.1"/>
</dbReference>
<accession>A0ABS1V0W1</accession>
<dbReference type="EMBL" id="JAEUXJ010000003">
    <property type="protein sequence ID" value="MBL6455339.1"/>
    <property type="molecule type" value="Genomic_DNA"/>
</dbReference>
<keyword evidence="2" id="KW-1185">Reference proteome</keyword>
<evidence type="ECO:0000313" key="2">
    <source>
        <dbReference type="Proteomes" id="UP000606490"/>
    </source>
</evidence>
<dbReference type="InterPro" id="IPR038444">
    <property type="entry name" value="DUF465_sf"/>
</dbReference>
<proteinExistence type="predicted"/>
<dbReference type="Gene3D" id="6.10.280.50">
    <property type="match status" value="1"/>
</dbReference>
<organism evidence="1 2">
    <name type="scientific">Belnapia mucosa</name>
    <dbReference type="NCBI Taxonomy" id="2804532"/>
    <lineage>
        <taxon>Bacteria</taxon>
        <taxon>Pseudomonadati</taxon>
        <taxon>Pseudomonadota</taxon>
        <taxon>Alphaproteobacteria</taxon>
        <taxon>Acetobacterales</taxon>
        <taxon>Roseomonadaceae</taxon>
        <taxon>Belnapia</taxon>
    </lineage>
</organism>
<comment type="caution">
    <text evidence="1">The sequence shown here is derived from an EMBL/GenBank/DDBJ whole genome shotgun (WGS) entry which is preliminary data.</text>
</comment>
<reference evidence="1 2" key="1">
    <citation type="submission" date="2021-01" db="EMBL/GenBank/DDBJ databases">
        <title>Belnapia mucosa sp. nov. and Belnapia arida sp. nov., isolated from the Tabernas Desert (Almeria, Spain).</title>
        <authorList>
            <person name="Molina-Menor E."/>
            <person name="Vidal-Verdu A."/>
            <person name="Calonge A."/>
            <person name="Satari L."/>
            <person name="Pereto Magraner J."/>
            <person name="Porcar Miralles M."/>
        </authorList>
    </citation>
    <scope>NUCLEOTIDE SEQUENCE [LARGE SCALE GENOMIC DNA]</scope>
    <source>
        <strain evidence="1 2">T6</strain>
    </source>
</reference>
<sequence>MMSSPRLRSLEDKHAILEREIMAQGTRPRPDEMELARLKREKLKLREEIERLRRSN</sequence>
<dbReference type="Pfam" id="PF04325">
    <property type="entry name" value="DUF465"/>
    <property type="match status" value="1"/>
</dbReference>
<gene>
    <name evidence="1" type="ORF">JMJ55_08405</name>
</gene>
<name>A0ABS1V0W1_9PROT</name>
<protein>
    <submittedName>
        <fullName evidence="1">YdcH family protein</fullName>
    </submittedName>
</protein>